<gene>
    <name evidence="8" type="primary">CynT</name>
    <name evidence="8" type="ordered locus">PTH_2676</name>
</gene>
<dbReference type="Gene3D" id="3.40.1050.10">
    <property type="entry name" value="Carbonic anhydrase"/>
    <property type="match status" value="1"/>
</dbReference>
<evidence type="ECO:0000256" key="3">
    <source>
        <dbReference type="ARBA" id="ARBA00022833"/>
    </source>
</evidence>
<feature type="binding site" evidence="6">
    <location>
        <position position="118"/>
    </location>
    <ligand>
        <name>Zn(2+)</name>
        <dbReference type="ChEBI" id="CHEBI:29105"/>
    </ligand>
</feature>
<evidence type="ECO:0000256" key="7">
    <source>
        <dbReference type="RuleBase" id="RU003956"/>
    </source>
</evidence>
<comment type="similarity">
    <text evidence="1 7">Belongs to the beta-class carbonic anhydrase family.</text>
</comment>
<feature type="binding site" evidence="6">
    <location>
        <position position="62"/>
    </location>
    <ligand>
        <name>Zn(2+)</name>
        <dbReference type="ChEBI" id="CHEBI:29105"/>
    </ligand>
</feature>
<name>A5CYU0_PELTS</name>
<dbReference type="HOGENOM" id="CLU_053879_4_2_9"/>
<evidence type="ECO:0000256" key="4">
    <source>
        <dbReference type="ARBA" id="ARBA00023239"/>
    </source>
</evidence>
<dbReference type="EC" id="4.2.1.1" evidence="2 7"/>
<keyword evidence="3 6" id="KW-0862">Zinc</keyword>
<dbReference type="InterPro" id="IPR036874">
    <property type="entry name" value="Carbonic_anhydrase_sf"/>
</dbReference>
<sequence length="207" mass="22073">MKKENPACQRPGAVTGEEARRLLMEGNGRFVEGRLAPKDLGGARREELASKGQKPFAVIVTCSDSRVPPEILFDQALGDLFVIRVAGNVVDQVALGSVEYAVEHLNTPLVVVMGHEKCGAVQAAVDGGEVPGSIGAIVSKIRPSVQKAAAAGAAGGELYEKTADENIKSAIEELKKSPVIRHFMEEGRLMLIGAKYHLSSGRVVFYH</sequence>
<dbReference type="Proteomes" id="UP000006556">
    <property type="component" value="Chromosome"/>
</dbReference>
<accession>A5CYU0</accession>
<evidence type="ECO:0000313" key="8">
    <source>
        <dbReference type="EMBL" id="BAF60857.1"/>
    </source>
</evidence>
<dbReference type="GO" id="GO:0008270">
    <property type="term" value="F:zinc ion binding"/>
    <property type="evidence" value="ECO:0007669"/>
    <property type="project" value="UniProtKB-UniRule"/>
</dbReference>
<dbReference type="SMART" id="SM00947">
    <property type="entry name" value="Pro_CA"/>
    <property type="match status" value="1"/>
</dbReference>
<dbReference type="CDD" id="cd03378">
    <property type="entry name" value="beta_CA_cladeC"/>
    <property type="match status" value="1"/>
</dbReference>
<reference evidence="9" key="1">
    <citation type="journal article" date="2008" name="Genome Res.">
        <title>The genome of Pelotomaculum thermopropionicum reveals niche-associated evolution in anaerobic microbiota.</title>
        <authorList>
            <person name="Kosaka T."/>
            <person name="Kato S."/>
            <person name="Shimoyama T."/>
            <person name="Ishii S."/>
            <person name="Abe T."/>
            <person name="Watanabe K."/>
        </authorList>
    </citation>
    <scope>NUCLEOTIDE SEQUENCE [LARGE SCALE GENOMIC DNA]</scope>
    <source>
        <strain evidence="9">DSM 13744 / JCM 10971 / SI</strain>
    </source>
</reference>
<dbReference type="InterPro" id="IPR001765">
    <property type="entry name" value="Carbonic_anhydrase"/>
</dbReference>
<dbReference type="SUPFAM" id="SSF53056">
    <property type="entry name" value="beta-carbonic anhydrase, cab"/>
    <property type="match status" value="1"/>
</dbReference>
<dbReference type="GO" id="GO:0004089">
    <property type="term" value="F:carbonate dehydratase activity"/>
    <property type="evidence" value="ECO:0007669"/>
    <property type="project" value="UniProtKB-UniRule"/>
</dbReference>
<dbReference type="PROSITE" id="PS00705">
    <property type="entry name" value="PROK_CO2_ANHYDRASE_2"/>
    <property type="match status" value="1"/>
</dbReference>
<protein>
    <recommendedName>
        <fullName evidence="2 7">Carbonic anhydrase</fullName>
        <ecNumber evidence="2 7">4.2.1.1</ecNumber>
    </recommendedName>
    <alternativeName>
        <fullName evidence="7">Carbonate dehydratase</fullName>
    </alternativeName>
</protein>
<evidence type="ECO:0000313" key="9">
    <source>
        <dbReference type="Proteomes" id="UP000006556"/>
    </source>
</evidence>
<dbReference type="GO" id="GO:0015976">
    <property type="term" value="P:carbon utilization"/>
    <property type="evidence" value="ECO:0007669"/>
    <property type="project" value="InterPro"/>
</dbReference>
<dbReference type="PANTHER" id="PTHR11002:SF79">
    <property type="entry name" value="CARBONIC ANHYDRASE 2"/>
    <property type="match status" value="1"/>
</dbReference>
<feature type="binding site" evidence="6">
    <location>
        <position position="115"/>
    </location>
    <ligand>
        <name>Zn(2+)</name>
        <dbReference type="ChEBI" id="CHEBI:29105"/>
    </ligand>
</feature>
<evidence type="ECO:0000256" key="2">
    <source>
        <dbReference type="ARBA" id="ARBA00012925"/>
    </source>
</evidence>
<dbReference type="Pfam" id="PF00484">
    <property type="entry name" value="Pro_CA"/>
    <property type="match status" value="1"/>
</dbReference>
<feature type="binding site" evidence="6">
    <location>
        <position position="64"/>
    </location>
    <ligand>
        <name>Zn(2+)</name>
        <dbReference type="ChEBI" id="CHEBI:29105"/>
    </ligand>
</feature>
<proteinExistence type="inferred from homology"/>
<dbReference type="KEGG" id="pth:PTH_2676"/>
<evidence type="ECO:0000256" key="1">
    <source>
        <dbReference type="ARBA" id="ARBA00006217"/>
    </source>
</evidence>
<dbReference type="eggNOG" id="COG0288">
    <property type="taxonomic scope" value="Bacteria"/>
</dbReference>
<dbReference type="EMBL" id="AP009389">
    <property type="protein sequence ID" value="BAF60857.1"/>
    <property type="molecule type" value="Genomic_DNA"/>
</dbReference>
<dbReference type="STRING" id="370438.PTH_2676"/>
<keyword evidence="9" id="KW-1185">Reference proteome</keyword>
<comment type="function">
    <text evidence="7">Reversible hydration of carbon dioxide.</text>
</comment>
<organism evidence="8 9">
    <name type="scientific">Pelotomaculum thermopropionicum (strain DSM 13744 / JCM 10971 / SI)</name>
    <dbReference type="NCBI Taxonomy" id="370438"/>
    <lineage>
        <taxon>Bacteria</taxon>
        <taxon>Bacillati</taxon>
        <taxon>Bacillota</taxon>
        <taxon>Clostridia</taxon>
        <taxon>Eubacteriales</taxon>
        <taxon>Desulfotomaculaceae</taxon>
        <taxon>Pelotomaculum</taxon>
    </lineage>
</organism>
<keyword evidence="6" id="KW-0479">Metal-binding</keyword>
<keyword evidence="4 7" id="KW-0456">Lyase</keyword>
<dbReference type="PROSITE" id="PS00704">
    <property type="entry name" value="PROK_CO2_ANHYDRASE_1"/>
    <property type="match status" value="1"/>
</dbReference>
<dbReference type="InterPro" id="IPR015892">
    <property type="entry name" value="Carbonic_anhydrase_CS"/>
</dbReference>
<comment type="cofactor">
    <cofactor evidence="6">
        <name>Zn(2+)</name>
        <dbReference type="ChEBI" id="CHEBI:29105"/>
    </cofactor>
    <text evidence="6">Binds 1 zinc ion per subunit.</text>
</comment>
<evidence type="ECO:0000256" key="6">
    <source>
        <dbReference type="PIRSR" id="PIRSR601765-1"/>
    </source>
</evidence>
<evidence type="ECO:0000256" key="5">
    <source>
        <dbReference type="ARBA" id="ARBA00048348"/>
    </source>
</evidence>
<dbReference type="AlphaFoldDB" id="A5CYU0"/>
<dbReference type="PANTHER" id="PTHR11002">
    <property type="entry name" value="CARBONIC ANHYDRASE"/>
    <property type="match status" value="1"/>
</dbReference>
<comment type="catalytic activity">
    <reaction evidence="5 7">
        <text>hydrogencarbonate + H(+) = CO2 + H2O</text>
        <dbReference type="Rhea" id="RHEA:10748"/>
        <dbReference type="ChEBI" id="CHEBI:15377"/>
        <dbReference type="ChEBI" id="CHEBI:15378"/>
        <dbReference type="ChEBI" id="CHEBI:16526"/>
        <dbReference type="ChEBI" id="CHEBI:17544"/>
        <dbReference type="EC" id="4.2.1.1"/>
    </reaction>
</comment>